<organism evidence="1 2">
    <name type="scientific">Candidatus Portnoybacteria bacterium CG23_combo_of_CG06-09_8_20_14_all_37_13</name>
    <dbReference type="NCBI Taxonomy" id="1974819"/>
    <lineage>
        <taxon>Bacteria</taxon>
        <taxon>Candidatus Portnoyibacteriota</taxon>
    </lineage>
</organism>
<reference evidence="1 2" key="1">
    <citation type="submission" date="2017-09" db="EMBL/GenBank/DDBJ databases">
        <title>Depth-based differentiation of microbial function through sediment-hosted aquifers and enrichment of novel symbionts in the deep terrestrial subsurface.</title>
        <authorList>
            <person name="Probst A.J."/>
            <person name="Ladd B."/>
            <person name="Jarett J.K."/>
            <person name="Geller-Mcgrath D.E."/>
            <person name="Sieber C.M."/>
            <person name="Emerson J.B."/>
            <person name="Anantharaman K."/>
            <person name="Thomas B.C."/>
            <person name="Malmstrom R."/>
            <person name="Stieglmeier M."/>
            <person name="Klingl A."/>
            <person name="Woyke T."/>
            <person name="Ryan C.M."/>
            <person name="Banfield J.F."/>
        </authorList>
    </citation>
    <scope>NUCLEOTIDE SEQUENCE [LARGE SCALE GENOMIC DNA]</scope>
    <source>
        <strain evidence="1">CG23_combo_of_CG06-09_8_20_14_all_37_13</strain>
    </source>
</reference>
<protein>
    <submittedName>
        <fullName evidence="1">Uncharacterized protein</fullName>
    </submittedName>
</protein>
<dbReference type="EMBL" id="PCRH01000033">
    <property type="protein sequence ID" value="PIP17147.1"/>
    <property type="molecule type" value="Genomic_DNA"/>
</dbReference>
<gene>
    <name evidence="1" type="ORF">COX44_01480</name>
</gene>
<comment type="caution">
    <text evidence="1">The sequence shown here is derived from an EMBL/GenBank/DDBJ whole genome shotgun (WGS) entry which is preliminary data.</text>
</comment>
<accession>A0A2G9YD49</accession>
<sequence length="277" mass="32675">MAKKKKSKKDEFKVEIVDKFDDEDFFDDCPVCQAMKFAQEKGRMPTISELREAHKKAKEKGAIVGGELLEKNDFQMPRWMECTWRRVPCGKDDCPICGRIKRDRQRHIERGEDPDDIKNTIEDVGQSFKEALEIIKKDAESKGFDITNIKNIQEPPKPQEFPLYNKIEEWNKSVRTLENMTKALGEFWLHTEEAADLFWYAHILLARTYRQLCNQWHIRNGDDYGKFDHQYTGYVLNECLEILKKSLKELASNYSQRQELNSIYSNLLKLEKQITKI</sequence>
<evidence type="ECO:0000313" key="2">
    <source>
        <dbReference type="Proteomes" id="UP000231480"/>
    </source>
</evidence>
<proteinExistence type="predicted"/>
<name>A0A2G9YD49_9BACT</name>
<dbReference type="AlphaFoldDB" id="A0A2G9YD49"/>
<evidence type="ECO:0000313" key="1">
    <source>
        <dbReference type="EMBL" id="PIP17147.1"/>
    </source>
</evidence>
<dbReference type="Proteomes" id="UP000231480">
    <property type="component" value="Unassembled WGS sequence"/>
</dbReference>